<protein>
    <recommendedName>
        <fullName evidence="1">Polymerase nucleotidyl transferase domain-containing protein</fullName>
    </recommendedName>
</protein>
<dbReference type="PANTHER" id="PTHR33933:SF3">
    <property type="entry name" value="PROTEIN ADENYLYLTRANSFERASE MJ0604-RELATED"/>
    <property type="match status" value="1"/>
</dbReference>
<evidence type="ECO:0000313" key="3">
    <source>
        <dbReference type="Proteomes" id="UP000178603"/>
    </source>
</evidence>
<feature type="domain" description="Polymerase nucleotidyl transferase" evidence="1">
    <location>
        <begin position="3"/>
        <end position="66"/>
    </location>
</feature>
<dbReference type="InterPro" id="IPR052548">
    <property type="entry name" value="Type_VII_TA_antitoxin"/>
</dbReference>
<dbReference type="Gene3D" id="3.30.460.10">
    <property type="entry name" value="Beta Polymerase, domain 2"/>
    <property type="match status" value="1"/>
</dbReference>
<dbReference type="PANTHER" id="PTHR33933">
    <property type="entry name" value="NUCLEOTIDYLTRANSFERASE"/>
    <property type="match status" value="1"/>
</dbReference>
<proteinExistence type="predicted"/>
<dbReference type="InterPro" id="IPR002934">
    <property type="entry name" value="Polymerase_NTP_transf_dom"/>
</dbReference>
<dbReference type="SUPFAM" id="SSF81301">
    <property type="entry name" value="Nucleotidyltransferase"/>
    <property type="match status" value="1"/>
</dbReference>
<accession>A0A1F8AUZ4</accession>
<dbReference type="Pfam" id="PF01909">
    <property type="entry name" value="NTP_transf_2"/>
    <property type="match status" value="1"/>
</dbReference>
<evidence type="ECO:0000259" key="1">
    <source>
        <dbReference type="Pfam" id="PF01909"/>
    </source>
</evidence>
<dbReference type="EMBL" id="MGGW01000001">
    <property type="protein sequence ID" value="OGM55583.1"/>
    <property type="molecule type" value="Genomic_DNA"/>
</dbReference>
<dbReference type="CDD" id="cd05403">
    <property type="entry name" value="NT_KNTase_like"/>
    <property type="match status" value="1"/>
</dbReference>
<comment type="caution">
    <text evidence="2">The sequence shown here is derived from an EMBL/GenBank/DDBJ whole genome shotgun (WGS) entry which is preliminary data.</text>
</comment>
<gene>
    <name evidence="2" type="ORF">A3E44_04850</name>
</gene>
<name>A0A1F8AUZ4_9BACT</name>
<dbReference type="InterPro" id="IPR043519">
    <property type="entry name" value="NT_sf"/>
</dbReference>
<sequence length="96" mass="10899">MARKYKKVLLESGVPVDELILFGSHAKKSARYDSDLDICVVSPIFGKKPFEEMMKLGRIALKVDSMIEPHPYNPKDFKNKYDPLASEIKKTGIKIT</sequence>
<organism evidence="2 3">
    <name type="scientific">Candidatus Woesebacteria bacterium RIFCSPHIGHO2_12_FULL_41_24</name>
    <dbReference type="NCBI Taxonomy" id="1802510"/>
    <lineage>
        <taxon>Bacteria</taxon>
        <taxon>Candidatus Woeseibacteriota</taxon>
    </lineage>
</organism>
<dbReference type="GO" id="GO:0016779">
    <property type="term" value="F:nucleotidyltransferase activity"/>
    <property type="evidence" value="ECO:0007669"/>
    <property type="project" value="InterPro"/>
</dbReference>
<evidence type="ECO:0000313" key="2">
    <source>
        <dbReference type="EMBL" id="OGM55583.1"/>
    </source>
</evidence>
<dbReference type="Proteomes" id="UP000178603">
    <property type="component" value="Unassembled WGS sequence"/>
</dbReference>
<reference evidence="2 3" key="1">
    <citation type="journal article" date="2016" name="Nat. Commun.">
        <title>Thousands of microbial genomes shed light on interconnected biogeochemical processes in an aquifer system.</title>
        <authorList>
            <person name="Anantharaman K."/>
            <person name="Brown C.T."/>
            <person name="Hug L.A."/>
            <person name="Sharon I."/>
            <person name="Castelle C.J."/>
            <person name="Probst A.J."/>
            <person name="Thomas B.C."/>
            <person name="Singh A."/>
            <person name="Wilkins M.J."/>
            <person name="Karaoz U."/>
            <person name="Brodie E.L."/>
            <person name="Williams K.H."/>
            <person name="Hubbard S.S."/>
            <person name="Banfield J.F."/>
        </authorList>
    </citation>
    <scope>NUCLEOTIDE SEQUENCE [LARGE SCALE GENOMIC DNA]</scope>
</reference>
<dbReference type="AlphaFoldDB" id="A0A1F8AUZ4"/>